<evidence type="ECO:0000313" key="2">
    <source>
        <dbReference type="Proteomes" id="UP001239111"/>
    </source>
</evidence>
<keyword evidence="2" id="KW-1185">Reference proteome</keyword>
<protein>
    <submittedName>
        <fullName evidence="1">Uncharacterized protein</fullName>
    </submittedName>
</protein>
<evidence type="ECO:0000313" key="1">
    <source>
        <dbReference type="EMBL" id="KAJ8674340.1"/>
    </source>
</evidence>
<dbReference type="EMBL" id="CM056743">
    <property type="protein sequence ID" value="KAJ8674340.1"/>
    <property type="molecule type" value="Genomic_DNA"/>
</dbReference>
<sequence length="301" mass="32374">MAAACYERKVGEPGQTQLTTILPADFEQQLAGTPSPATASPTSMSPLALGVPFRASERGPMSLPQPKTPFKDYSQTLHVDCSVEYELPSAAKPPPGNGEPLLMIHPCYYRRAERERQIHFRSEVSAATTATATPSEHDGLVGESDDAGCSGGSLDAAASLALQAGHPEAKQQHPKLQSSAGSVLQGNAVTASELDEKLLASLYPQYFRGLHKQQRQTPQQTAMQPVIQAQLQQAQTQPQVLRQQQPQQIMVGSTAALLHPAYPSQGQQQQQAPHHHAIHALHAAHGAFYEAPVYHALLPQS</sequence>
<accession>A0ACC2NXS6</accession>
<comment type="caution">
    <text evidence="1">The sequence shown here is derived from an EMBL/GenBank/DDBJ whole genome shotgun (WGS) entry which is preliminary data.</text>
</comment>
<gene>
    <name evidence="1" type="ORF">QAD02_005602</name>
</gene>
<organism evidence="1 2">
    <name type="scientific">Eretmocerus hayati</name>
    <dbReference type="NCBI Taxonomy" id="131215"/>
    <lineage>
        <taxon>Eukaryota</taxon>
        <taxon>Metazoa</taxon>
        <taxon>Ecdysozoa</taxon>
        <taxon>Arthropoda</taxon>
        <taxon>Hexapoda</taxon>
        <taxon>Insecta</taxon>
        <taxon>Pterygota</taxon>
        <taxon>Neoptera</taxon>
        <taxon>Endopterygota</taxon>
        <taxon>Hymenoptera</taxon>
        <taxon>Apocrita</taxon>
        <taxon>Proctotrupomorpha</taxon>
        <taxon>Chalcidoidea</taxon>
        <taxon>Aphelinidae</taxon>
        <taxon>Aphelininae</taxon>
        <taxon>Eretmocerus</taxon>
    </lineage>
</organism>
<dbReference type="Proteomes" id="UP001239111">
    <property type="component" value="Chromosome 3"/>
</dbReference>
<reference evidence="1" key="1">
    <citation type="submission" date="2023-04" db="EMBL/GenBank/DDBJ databases">
        <title>A chromosome-level genome assembly of the parasitoid wasp Eretmocerus hayati.</title>
        <authorList>
            <person name="Zhong Y."/>
            <person name="Liu S."/>
            <person name="Liu Y."/>
        </authorList>
    </citation>
    <scope>NUCLEOTIDE SEQUENCE</scope>
    <source>
        <strain evidence="1">ZJU_SS_LIU_2023</strain>
    </source>
</reference>
<name>A0ACC2NXS6_9HYME</name>
<proteinExistence type="predicted"/>